<keyword evidence="2" id="KW-1185">Reference proteome</keyword>
<dbReference type="Proteomes" id="UP001596270">
    <property type="component" value="Unassembled WGS sequence"/>
</dbReference>
<protein>
    <submittedName>
        <fullName evidence="1">DUF4390 domain-containing protein</fullName>
    </submittedName>
</protein>
<sequence length="226" mass="25600">MKSTTPDSVVRRLFALWLCFFLVYGGQKAVAAELEQLKVERADDGIYLSAIVEFELPPVVEDALMKGIPMFFVVEADIYQNRWYWTDKRVASATRTIRLAFQPLTRRWRVNIVTGLINNSAGLRATLNQNYDTLPEALSAVQRLSRWRIADNAEVDPDVVHRLDFSFRLDLSQLPRPFQIGVAGQKDWTIVVQVSERMQIGAVKPVAAANDKPKLTAIPPTKEADR</sequence>
<dbReference type="RefSeq" id="WP_371435893.1">
    <property type="nucleotide sequence ID" value="NZ_JBHSRS010000070.1"/>
</dbReference>
<evidence type="ECO:0000313" key="1">
    <source>
        <dbReference type="EMBL" id="MFC6282172.1"/>
    </source>
</evidence>
<name>A0ABW1TZA6_9BURK</name>
<evidence type="ECO:0000313" key="2">
    <source>
        <dbReference type="Proteomes" id="UP001596270"/>
    </source>
</evidence>
<reference evidence="2" key="1">
    <citation type="journal article" date="2019" name="Int. J. Syst. Evol. Microbiol.">
        <title>The Global Catalogue of Microorganisms (GCM) 10K type strain sequencing project: providing services to taxonomists for standard genome sequencing and annotation.</title>
        <authorList>
            <consortium name="The Broad Institute Genomics Platform"/>
            <consortium name="The Broad Institute Genome Sequencing Center for Infectious Disease"/>
            <person name="Wu L."/>
            <person name="Ma J."/>
        </authorList>
    </citation>
    <scope>NUCLEOTIDE SEQUENCE [LARGE SCALE GENOMIC DNA]</scope>
    <source>
        <strain evidence="2">CCUG 39402</strain>
    </source>
</reference>
<dbReference type="EMBL" id="JBHSRS010000070">
    <property type="protein sequence ID" value="MFC6282172.1"/>
    <property type="molecule type" value="Genomic_DNA"/>
</dbReference>
<comment type="caution">
    <text evidence="1">The sequence shown here is derived from an EMBL/GenBank/DDBJ whole genome shotgun (WGS) entry which is preliminary data.</text>
</comment>
<dbReference type="Pfam" id="PF14334">
    <property type="entry name" value="DUF4390"/>
    <property type="match status" value="1"/>
</dbReference>
<gene>
    <name evidence="1" type="ORF">ACFQND_13140</name>
</gene>
<organism evidence="1 2">
    <name type="scientific">Polaromonas aquatica</name>
    <dbReference type="NCBI Taxonomy" id="332657"/>
    <lineage>
        <taxon>Bacteria</taxon>
        <taxon>Pseudomonadati</taxon>
        <taxon>Pseudomonadota</taxon>
        <taxon>Betaproteobacteria</taxon>
        <taxon>Burkholderiales</taxon>
        <taxon>Comamonadaceae</taxon>
        <taxon>Polaromonas</taxon>
    </lineage>
</organism>
<proteinExistence type="predicted"/>
<accession>A0ABW1TZA6</accession>
<dbReference type="InterPro" id="IPR025500">
    <property type="entry name" value="DUF4390"/>
</dbReference>